<name>A0A564G190_9HYPH</name>
<dbReference type="EMBL" id="BPQI01000018">
    <property type="protein sequence ID" value="GJD55127.1"/>
    <property type="molecule type" value="Genomic_DNA"/>
</dbReference>
<dbReference type="SUPFAM" id="SSF52172">
    <property type="entry name" value="CheY-like"/>
    <property type="match status" value="1"/>
</dbReference>
<dbReference type="AlphaFoldDB" id="A0A564G190"/>
<dbReference type="EMBL" id="CABFVH010000023">
    <property type="protein sequence ID" value="VUF13740.1"/>
    <property type="molecule type" value="Genomic_DNA"/>
</dbReference>
<dbReference type="PANTHER" id="PTHR43065">
    <property type="entry name" value="SENSOR HISTIDINE KINASE"/>
    <property type="match status" value="1"/>
</dbReference>
<evidence type="ECO:0000259" key="11">
    <source>
        <dbReference type="PROSITE" id="PS50113"/>
    </source>
</evidence>
<keyword evidence="7" id="KW-0175">Coiled coil</keyword>
<dbReference type="Pfam" id="PF08447">
    <property type="entry name" value="PAS_3"/>
    <property type="match status" value="1"/>
</dbReference>
<dbReference type="SUPFAM" id="SSF55781">
    <property type="entry name" value="GAF domain-like"/>
    <property type="match status" value="1"/>
</dbReference>
<dbReference type="OrthoDB" id="9796100at2"/>
<dbReference type="SMART" id="SM00388">
    <property type="entry name" value="HisKA"/>
    <property type="match status" value="1"/>
</dbReference>
<dbReference type="InterPro" id="IPR003018">
    <property type="entry name" value="GAF"/>
</dbReference>
<evidence type="ECO:0000313" key="13">
    <source>
        <dbReference type="EMBL" id="VUF13740.1"/>
    </source>
</evidence>
<evidence type="ECO:0000256" key="1">
    <source>
        <dbReference type="ARBA" id="ARBA00000085"/>
    </source>
</evidence>
<dbReference type="SMART" id="SM00448">
    <property type="entry name" value="REC"/>
    <property type="match status" value="1"/>
</dbReference>
<dbReference type="CDD" id="cd00130">
    <property type="entry name" value="PAS"/>
    <property type="match status" value="2"/>
</dbReference>
<dbReference type="Gene3D" id="2.10.70.100">
    <property type="match status" value="1"/>
</dbReference>
<gene>
    <name evidence="12" type="primary">rcsC_12</name>
    <name evidence="12" type="ORF">IFDJLNFL_1009</name>
    <name evidence="13" type="ORF">MTDSW087_03447</name>
</gene>
<dbReference type="CDD" id="cd00156">
    <property type="entry name" value="REC"/>
    <property type="match status" value="1"/>
</dbReference>
<evidence type="ECO:0000313" key="12">
    <source>
        <dbReference type="EMBL" id="GJD55127.1"/>
    </source>
</evidence>
<dbReference type="Pfam" id="PF01590">
    <property type="entry name" value="GAF"/>
    <property type="match status" value="1"/>
</dbReference>
<dbReference type="Pfam" id="PF02518">
    <property type="entry name" value="HATPase_c"/>
    <property type="match status" value="1"/>
</dbReference>
<dbReference type="SMART" id="SM00091">
    <property type="entry name" value="PAS"/>
    <property type="match status" value="2"/>
</dbReference>
<dbReference type="InterPro" id="IPR000014">
    <property type="entry name" value="PAS"/>
</dbReference>
<dbReference type="SUPFAM" id="SSF47384">
    <property type="entry name" value="Homodimeric domain of signal transducing histidine kinase"/>
    <property type="match status" value="1"/>
</dbReference>
<dbReference type="InterPro" id="IPR011006">
    <property type="entry name" value="CheY-like_superfamily"/>
</dbReference>
<keyword evidence="4" id="KW-0808">Transferase</keyword>
<dbReference type="Gene3D" id="3.30.450.20">
    <property type="entry name" value="PAS domain"/>
    <property type="match status" value="2"/>
</dbReference>
<dbReference type="PANTHER" id="PTHR43065:SF49">
    <property type="entry name" value="HISTIDINE KINASE"/>
    <property type="match status" value="1"/>
</dbReference>
<dbReference type="PROSITE" id="PS50109">
    <property type="entry name" value="HIS_KIN"/>
    <property type="match status" value="1"/>
</dbReference>
<dbReference type="SUPFAM" id="SSF55874">
    <property type="entry name" value="ATPase domain of HSP90 chaperone/DNA topoisomerase II/histidine kinase"/>
    <property type="match status" value="1"/>
</dbReference>
<dbReference type="Proteomes" id="UP000401717">
    <property type="component" value="Unassembled WGS sequence"/>
</dbReference>
<protein>
    <recommendedName>
        <fullName evidence="2">histidine kinase</fullName>
        <ecNumber evidence="2">2.7.13.3</ecNumber>
    </recommendedName>
</protein>
<dbReference type="PRINTS" id="PR00344">
    <property type="entry name" value="BCTRLSENSOR"/>
</dbReference>
<dbReference type="PROSITE" id="PS50110">
    <property type="entry name" value="RESPONSE_REGULATORY"/>
    <property type="match status" value="1"/>
</dbReference>
<keyword evidence="15" id="KW-1185">Reference proteome</keyword>
<evidence type="ECO:0000313" key="15">
    <source>
        <dbReference type="Proteomes" id="UP001055303"/>
    </source>
</evidence>
<dbReference type="Pfam" id="PF00072">
    <property type="entry name" value="Response_reg"/>
    <property type="match status" value="1"/>
</dbReference>
<feature type="domain" description="Histidine kinase" evidence="8">
    <location>
        <begin position="525"/>
        <end position="746"/>
    </location>
</feature>
<evidence type="ECO:0000259" key="10">
    <source>
        <dbReference type="PROSITE" id="PS50112"/>
    </source>
</evidence>
<dbReference type="Pfam" id="PF13426">
    <property type="entry name" value="PAS_9"/>
    <property type="match status" value="1"/>
</dbReference>
<reference evidence="12" key="2">
    <citation type="journal article" date="2021" name="Front. Microbiol.">
        <title>Comprehensive Comparative Genomics and Phenotyping of Methylobacterium Species.</title>
        <authorList>
            <person name="Alessa O."/>
            <person name="Ogura Y."/>
            <person name="Fujitani Y."/>
            <person name="Takami H."/>
            <person name="Hayashi T."/>
            <person name="Sahin N."/>
            <person name="Tani A."/>
        </authorList>
    </citation>
    <scope>NUCLEOTIDE SEQUENCE</scope>
    <source>
        <strain evidence="12">DSM 22415</strain>
    </source>
</reference>
<proteinExistence type="predicted"/>
<evidence type="ECO:0000313" key="14">
    <source>
        <dbReference type="Proteomes" id="UP000401717"/>
    </source>
</evidence>
<dbReference type="Pfam" id="PF00512">
    <property type="entry name" value="HisKA"/>
    <property type="match status" value="1"/>
</dbReference>
<evidence type="ECO:0000256" key="7">
    <source>
        <dbReference type="SAM" id="Coils"/>
    </source>
</evidence>
<dbReference type="InterPro" id="IPR005467">
    <property type="entry name" value="His_kinase_dom"/>
</dbReference>
<organism evidence="13 14">
    <name type="scientific">Methylobacterium dankookense</name>
    <dbReference type="NCBI Taxonomy" id="560405"/>
    <lineage>
        <taxon>Bacteria</taxon>
        <taxon>Pseudomonadati</taxon>
        <taxon>Pseudomonadota</taxon>
        <taxon>Alphaproteobacteria</taxon>
        <taxon>Hyphomicrobiales</taxon>
        <taxon>Methylobacteriaceae</taxon>
        <taxon>Methylobacterium</taxon>
    </lineage>
</organism>
<evidence type="ECO:0000256" key="6">
    <source>
        <dbReference type="PROSITE-ProRule" id="PRU00169"/>
    </source>
</evidence>
<dbReference type="InterPro" id="IPR001789">
    <property type="entry name" value="Sig_transdc_resp-reg_receiver"/>
</dbReference>
<dbReference type="Proteomes" id="UP001055303">
    <property type="component" value="Unassembled WGS sequence"/>
</dbReference>
<dbReference type="InterPro" id="IPR036097">
    <property type="entry name" value="HisK_dim/P_sf"/>
</dbReference>
<evidence type="ECO:0000259" key="9">
    <source>
        <dbReference type="PROSITE" id="PS50110"/>
    </source>
</evidence>
<reference evidence="12" key="3">
    <citation type="submission" date="2021-08" db="EMBL/GenBank/DDBJ databases">
        <authorList>
            <person name="Tani A."/>
            <person name="Ola A."/>
            <person name="Ogura Y."/>
            <person name="Katsura K."/>
            <person name="Hayashi T."/>
        </authorList>
    </citation>
    <scope>NUCLEOTIDE SEQUENCE</scope>
    <source>
        <strain evidence="12">DSM 22415</strain>
    </source>
</reference>
<feature type="domain" description="PAC" evidence="11">
    <location>
        <begin position="108"/>
        <end position="162"/>
    </location>
</feature>
<dbReference type="SMART" id="SM00086">
    <property type="entry name" value="PAC"/>
    <property type="match status" value="2"/>
</dbReference>
<comment type="catalytic activity">
    <reaction evidence="1">
        <text>ATP + protein L-histidine = ADP + protein N-phospho-L-histidine.</text>
        <dbReference type="EC" id="2.7.13.3"/>
    </reaction>
</comment>
<feature type="coiled-coil region" evidence="7">
    <location>
        <begin position="478"/>
        <end position="509"/>
    </location>
</feature>
<dbReference type="InterPro" id="IPR000700">
    <property type="entry name" value="PAS-assoc_C"/>
</dbReference>
<dbReference type="InterPro" id="IPR003661">
    <property type="entry name" value="HisK_dim/P_dom"/>
</dbReference>
<accession>A0A564G190</accession>
<dbReference type="EC" id="2.7.13.3" evidence="2"/>
<dbReference type="GO" id="GO:0000155">
    <property type="term" value="F:phosphorelay sensor kinase activity"/>
    <property type="evidence" value="ECO:0007669"/>
    <property type="project" value="InterPro"/>
</dbReference>
<keyword evidence="5 12" id="KW-0418">Kinase</keyword>
<dbReference type="SMART" id="SM00387">
    <property type="entry name" value="HATPase_c"/>
    <property type="match status" value="1"/>
</dbReference>
<feature type="domain" description="PAC" evidence="11">
    <location>
        <begin position="257"/>
        <end position="310"/>
    </location>
</feature>
<dbReference type="PROSITE" id="PS50113">
    <property type="entry name" value="PAC"/>
    <property type="match status" value="2"/>
</dbReference>
<dbReference type="PROSITE" id="PS50112">
    <property type="entry name" value="PAS"/>
    <property type="match status" value="2"/>
</dbReference>
<dbReference type="InterPro" id="IPR035965">
    <property type="entry name" value="PAS-like_dom_sf"/>
</dbReference>
<evidence type="ECO:0000256" key="5">
    <source>
        <dbReference type="ARBA" id="ARBA00022777"/>
    </source>
</evidence>
<feature type="domain" description="Response regulatory" evidence="9">
    <location>
        <begin position="768"/>
        <end position="881"/>
    </location>
</feature>
<evidence type="ECO:0000259" key="8">
    <source>
        <dbReference type="PROSITE" id="PS50109"/>
    </source>
</evidence>
<sequence>MDDTVKPPPYRATPERLRRDQARIEAELAGMDGGTDPFPAAVRATRMPMVITNPRRPDNPIVFVNDAFCRLTGYAREEILGRNCHFLQGPETDPETVRLIRAAISAPRSIEIDIRNHKKDGTPFWNRLLLAPVNDAGGNLAYFFASQLDVTVERERLIVLEDKNAALTAERRANLERLAFGEESLRLATEAAEVGTWDLDLTTDVLTWSDRTKAMFGISPDVACSMADFYAGLHPDDLEVTSAAFASALDPARRATYDVEYRTVGKEDGVVRWVAAKGKGLFDAGGACVRALGTAIDITERRRAEETRQANEARLRFLDALGKETARSTDADAILATTTRKVAEHLGLSNCAYADMDADEDGFTIRGDWAAEGSPSIVGHYSLADFGRLAVRNLGAGTPLIVNDNVAELAPEEAAAFQAIGISATICMPLIKDGRLTALMAVHDRVPRLWSDGDLALVREVTERCWAHIERVRADAALREAAGQLAALNATLEQRVEERTARLGEAEAALRQSQKLEAVGQLTGGVAHDFNNLLTIIRSSVDFLRRPDLPDDRRRRYMDAVSDTVERATKLTGQLLAFARRQALKPEVFEVGDRLKSVADMLDTVTGSRIHVLTELPERPCHVLADISQFETALINMAVNARDAMDGEGTLTLRLACLQGMPSIRGHGGSPAPFAAVSLSDTGTGIAPERLGRIFEPFYTTKEVGKGTGLGLSQVFGFAKQSGGDVNVESAPGRGTTFTLYLPEIEAAPEPGRHETGDEATSAGAGRRVLVVEDNVEVGRFATQILQDLGFATDWAANAEEALDRLGPDGAGFHVVFSDVVMPGMGGLAMAKLLRGRLPGLPVVLASGYSDALAQGGGDGFELLHKPYAADQLGRTLNRVIRQHGRAI</sequence>
<feature type="domain" description="PAS" evidence="10">
    <location>
        <begin position="181"/>
        <end position="252"/>
    </location>
</feature>
<feature type="modified residue" description="4-aspartylphosphate" evidence="6">
    <location>
        <position position="819"/>
    </location>
</feature>
<dbReference type="InterPro" id="IPR001610">
    <property type="entry name" value="PAC"/>
</dbReference>
<dbReference type="SUPFAM" id="SSF55785">
    <property type="entry name" value="PYP-like sensor domain (PAS domain)"/>
    <property type="match status" value="2"/>
</dbReference>
<dbReference type="Gene3D" id="1.10.287.130">
    <property type="match status" value="1"/>
</dbReference>
<reference evidence="13 14" key="1">
    <citation type="submission" date="2019-06" db="EMBL/GenBank/DDBJ databases">
        <authorList>
            <person name="Rodrigo-Torres L."/>
            <person name="Arahal R. D."/>
            <person name="Lucena T."/>
        </authorList>
    </citation>
    <scope>NUCLEOTIDE SEQUENCE [LARGE SCALE GENOMIC DNA]</scope>
    <source>
        <strain evidence="13 14">SW08-7</strain>
    </source>
</reference>
<dbReference type="Gene3D" id="3.40.50.2300">
    <property type="match status" value="1"/>
</dbReference>
<evidence type="ECO:0000256" key="2">
    <source>
        <dbReference type="ARBA" id="ARBA00012438"/>
    </source>
</evidence>
<dbReference type="CDD" id="cd00082">
    <property type="entry name" value="HisKA"/>
    <property type="match status" value="1"/>
</dbReference>
<dbReference type="NCBIfam" id="TIGR00229">
    <property type="entry name" value="sensory_box"/>
    <property type="match status" value="2"/>
</dbReference>
<dbReference type="Gene3D" id="3.30.450.40">
    <property type="match status" value="1"/>
</dbReference>
<evidence type="ECO:0000256" key="3">
    <source>
        <dbReference type="ARBA" id="ARBA00022553"/>
    </source>
</evidence>
<dbReference type="InterPro" id="IPR029016">
    <property type="entry name" value="GAF-like_dom_sf"/>
</dbReference>
<dbReference type="SMART" id="SM00065">
    <property type="entry name" value="GAF"/>
    <property type="match status" value="1"/>
</dbReference>
<dbReference type="Gene3D" id="3.30.565.10">
    <property type="entry name" value="Histidine kinase-like ATPase, C-terminal domain"/>
    <property type="match status" value="1"/>
</dbReference>
<keyword evidence="3 6" id="KW-0597">Phosphoprotein</keyword>
<dbReference type="InterPro" id="IPR003594">
    <property type="entry name" value="HATPase_dom"/>
</dbReference>
<dbReference type="InterPro" id="IPR004358">
    <property type="entry name" value="Sig_transdc_His_kin-like_C"/>
</dbReference>
<dbReference type="InterPro" id="IPR013655">
    <property type="entry name" value="PAS_fold_3"/>
</dbReference>
<dbReference type="RefSeq" id="WP_144765946.1">
    <property type="nucleotide sequence ID" value="NZ_BPQI01000018.1"/>
</dbReference>
<feature type="domain" description="PAS" evidence="10">
    <location>
        <begin position="58"/>
        <end position="107"/>
    </location>
</feature>
<dbReference type="InterPro" id="IPR036890">
    <property type="entry name" value="HATPase_C_sf"/>
</dbReference>
<evidence type="ECO:0000256" key="4">
    <source>
        <dbReference type="ARBA" id="ARBA00022679"/>
    </source>
</evidence>